<keyword evidence="7" id="KW-0206">Cytoskeleton</keyword>
<dbReference type="GO" id="GO:0043015">
    <property type="term" value="F:gamma-tubulin binding"/>
    <property type="evidence" value="ECO:0007669"/>
    <property type="project" value="InterPro"/>
</dbReference>
<evidence type="ECO:0000256" key="6">
    <source>
        <dbReference type="ARBA" id="ARBA00023054"/>
    </source>
</evidence>
<evidence type="ECO:0000313" key="10">
    <source>
        <dbReference type="Ensembl" id="ENSLACP00000014723.1"/>
    </source>
</evidence>
<evidence type="ECO:0000256" key="2">
    <source>
        <dbReference type="ARBA" id="ARBA00011832"/>
    </source>
</evidence>
<keyword evidence="5" id="KW-0802">TPR repeat</keyword>
<dbReference type="HOGENOM" id="CLU_1307371_0_0_1"/>
<reference evidence="10" key="3">
    <citation type="submission" date="2025-09" db="UniProtKB">
        <authorList>
            <consortium name="Ensembl"/>
        </authorList>
    </citation>
    <scope>IDENTIFICATION</scope>
</reference>
<evidence type="ECO:0000256" key="3">
    <source>
        <dbReference type="ARBA" id="ARBA00018408"/>
    </source>
</evidence>
<keyword evidence="4" id="KW-0963">Cytoplasm</keyword>
<dbReference type="InParanoid" id="H3AYK2"/>
<keyword evidence="6 9" id="KW-0175">Coiled coil</keyword>
<protein>
    <recommendedName>
        <fullName evidence="3">Centrosomal protein of 70 kDa</fullName>
    </recommendedName>
</protein>
<evidence type="ECO:0000256" key="7">
    <source>
        <dbReference type="ARBA" id="ARBA00023212"/>
    </source>
</evidence>
<name>H3AYK2_LATCH</name>
<organism evidence="10 11">
    <name type="scientific">Latimeria chalumnae</name>
    <name type="common">Coelacanth</name>
    <dbReference type="NCBI Taxonomy" id="7897"/>
    <lineage>
        <taxon>Eukaryota</taxon>
        <taxon>Metazoa</taxon>
        <taxon>Chordata</taxon>
        <taxon>Craniata</taxon>
        <taxon>Vertebrata</taxon>
        <taxon>Euteleostomi</taxon>
        <taxon>Coelacanthiformes</taxon>
        <taxon>Coelacanthidae</taxon>
        <taxon>Latimeria</taxon>
    </lineage>
</organism>
<reference evidence="10" key="2">
    <citation type="submission" date="2025-08" db="UniProtKB">
        <authorList>
            <consortium name="Ensembl"/>
        </authorList>
    </citation>
    <scope>IDENTIFICATION</scope>
</reference>
<reference evidence="11" key="1">
    <citation type="submission" date="2011-08" db="EMBL/GenBank/DDBJ databases">
        <title>The draft genome of Latimeria chalumnae.</title>
        <authorList>
            <person name="Di Palma F."/>
            <person name="Alfoldi J."/>
            <person name="Johnson J."/>
            <person name="Berlin A."/>
            <person name="Gnerre S."/>
            <person name="Jaffe D."/>
            <person name="MacCallum I."/>
            <person name="Young S."/>
            <person name="Walker B.J."/>
            <person name="Lander E."/>
            <person name="Lindblad-Toh K."/>
        </authorList>
    </citation>
    <scope>NUCLEOTIDE SEQUENCE [LARGE SCALE GENOMIC DNA]</scope>
    <source>
        <strain evidence="11">Wild caught</strain>
    </source>
</reference>
<evidence type="ECO:0000256" key="1">
    <source>
        <dbReference type="ARBA" id="ARBA00004300"/>
    </source>
</evidence>
<evidence type="ECO:0000256" key="5">
    <source>
        <dbReference type="ARBA" id="ARBA00022803"/>
    </source>
</evidence>
<dbReference type="GO" id="GO:0070507">
    <property type="term" value="P:regulation of microtubule cytoskeleton organization"/>
    <property type="evidence" value="ECO:0007669"/>
    <property type="project" value="InterPro"/>
</dbReference>
<feature type="coiled-coil region" evidence="9">
    <location>
        <begin position="44"/>
        <end position="117"/>
    </location>
</feature>
<dbReference type="Bgee" id="ENSLACG00000012957">
    <property type="expression patterns" value="Expressed in pectoral fin and 1 other cell type or tissue"/>
</dbReference>
<dbReference type="STRING" id="7897.ENSLACP00000014723"/>
<evidence type="ECO:0000313" key="11">
    <source>
        <dbReference type="Proteomes" id="UP000008672"/>
    </source>
</evidence>
<dbReference type="InterPro" id="IPR037692">
    <property type="entry name" value="CEP70"/>
</dbReference>
<dbReference type="EMBL" id="AFYH01149850">
    <property type="status" value="NOT_ANNOTATED_CDS"/>
    <property type="molecule type" value="Genomic_DNA"/>
</dbReference>
<dbReference type="Proteomes" id="UP000008672">
    <property type="component" value="Unassembled WGS sequence"/>
</dbReference>
<dbReference type="PANTHER" id="PTHR14594:SF1">
    <property type="entry name" value="CENTROSOMAL PROTEIN OF 70 KDA"/>
    <property type="match status" value="1"/>
</dbReference>
<keyword evidence="11" id="KW-1185">Reference proteome</keyword>
<comment type="subunit">
    <text evidence="2">Directly interacts with tubulin-gamma; this interaction determines centrosomal localization.</text>
</comment>
<dbReference type="eggNOG" id="ENOG502QS45">
    <property type="taxonomic scope" value="Eukaryota"/>
</dbReference>
<proteinExistence type="predicted"/>
<dbReference type="GeneTree" id="ENSGT00390000009029"/>
<dbReference type="AlphaFoldDB" id="H3AYK2"/>
<dbReference type="EMBL" id="AFYH01149852">
    <property type="status" value="NOT_ANNOTATED_CDS"/>
    <property type="molecule type" value="Genomic_DNA"/>
</dbReference>
<dbReference type="GO" id="GO:0060271">
    <property type="term" value="P:cilium assembly"/>
    <property type="evidence" value="ECO:0007669"/>
    <property type="project" value="InterPro"/>
</dbReference>
<sequence length="211" mass="24801">VLLDKELQVEIRHLLKTLMKDTERRQALIQELIQSNNQLKQGRASRQEERASDLERILDSVKSKIQELEDDYISKASQQQSHVKQLQKDKQDTQTRYQQLEKKQGEQEEVIARLKKKLYLVVMEEEQRIARQNKTFRQFRKRAARTHSVLDQHLFVFMLEGHCSELVKQAGRGEGGDTQDELSSGKKMREKCLNLDATPNYKALLKVRTDR</sequence>
<dbReference type="EMBL" id="AFYH01149851">
    <property type="status" value="NOT_ANNOTATED_CDS"/>
    <property type="molecule type" value="Genomic_DNA"/>
</dbReference>
<evidence type="ECO:0000256" key="8">
    <source>
        <dbReference type="ARBA" id="ARBA00025273"/>
    </source>
</evidence>
<evidence type="ECO:0000256" key="9">
    <source>
        <dbReference type="SAM" id="Coils"/>
    </source>
</evidence>
<dbReference type="GO" id="GO:0005813">
    <property type="term" value="C:centrosome"/>
    <property type="evidence" value="ECO:0007669"/>
    <property type="project" value="UniProtKB-SubCell"/>
</dbReference>
<dbReference type="PANTHER" id="PTHR14594">
    <property type="entry name" value="CENTROSOMAL PROTEIN OF 70 KDA"/>
    <property type="match status" value="1"/>
</dbReference>
<comment type="subcellular location">
    <subcellularLocation>
        <location evidence="1">Cytoplasm</location>
        <location evidence="1">Cytoskeleton</location>
        <location evidence="1">Microtubule organizing center</location>
        <location evidence="1">Centrosome</location>
    </subcellularLocation>
</comment>
<dbReference type="Ensembl" id="ENSLACT00000014826.1">
    <property type="protein sequence ID" value="ENSLACP00000014723.1"/>
    <property type="gene ID" value="ENSLACG00000012957.1"/>
</dbReference>
<accession>H3AYK2</accession>
<evidence type="ECO:0000256" key="4">
    <source>
        <dbReference type="ARBA" id="ARBA00022490"/>
    </source>
</evidence>
<comment type="function">
    <text evidence="8">Plays a role in the organization of both preexisting and nascent microtubules in interphase cells. During mitosis, required for the organization and orientation of the mitotic spindle.</text>
</comment>